<evidence type="ECO:0000256" key="7">
    <source>
        <dbReference type="ARBA" id="ARBA00023002"/>
    </source>
</evidence>
<dbReference type="PANTHER" id="PTHR48075:SF1">
    <property type="entry name" value="LAMBDA-CRYSTALLIN HOMOLOG"/>
    <property type="match status" value="1"/>
</dbReference>
<feature type="domain" description="3-hydroxyacyl-CoA dehydrogenase NAD binding" evidence="14">
    <location>
        <begin position="11"/>
        <end position="188"/>
    </location>
</feature>
<evidence type="ECO:0000256" key="3">
    <source>
        <dbReference type="ARBA" id="ARBA00009463"/>
    </source>
</evidence>
<comment type="subunit">
    <text evidence="4">Homodimer.</text>
</comment>
<name>A0AAU8EL30_9MICC</name>
<dbReference type="InterPro" id="IPR013328">
    <property type="entry name" value="6PGD_dom2"/>
</dbReference>
<evidence type="ECO:0000256" key="2">
    <source>
        <dbReference type="ARBA" id="ARBA00005086"/>
    </source>
</evidence>
<dbReference type="SUPFAM" id="SSF48179">
    <property type="entry name" value="6-phosphogluconate dehydrogenase C-terminal domain-like"/>
    <property type="match status" value="1"/>
</dbReference>
<evidence type="ECO:0000313" key="15">
    <source>
        <dbReference type="EMBL" id="XCH10250.1"/>
    </source>
</evidence>
<protein>
    <recommendedName>
        <fullName evidence="10">L-gulonate 3-dehydrogenase</fullName>
        <ecNumber evidence="9">1.1.1.45</ecNumber>
    </recommendedName>
    <alternativeName>
        <fullName evidence="10">L-gulonate 3-dehydrogenase</fullName>
    </alternativeName>
</protein>
<keyword evidence="6" id="KW-0597">Phosphoprotein</keyword>
<feature type="binding site" evidence="12">
    <location>
        <position position="97"/>
    </location>
    <ligand>
        <name>NAD(+)</name>
        <dbReference type="ChEBI" id="CHEBI:57540"/>
    </ligand>
</feature>
<gene>
    <name evidence="15" type="ORF">ABRP34_15595</name>
</gene>
<dbReference type="PROSITE" id="PS00067">
    <property type="entry name" value="3HCDH"/>
    <property type="match status" value="1"/>
</dbReference>
<evidence type="ECO:0000256" key="8">
    <source>
        <dbReference type="ARBA" id="ARBA00023027"/>
    </source>
</evidence>
<accession>A0AAU8EL30</accession>
<evidence type="ECO:0000256" key="5">
    <source>
        <dbReference type="ARBA" id="ARBA00022490"/>
    </source>
</evidence>
<dbReference type="GO" id="GO:0006631">
    <property type="term" value="P:fatty acid metabolic process"/>
    <property type="evidence" value="ECO:0007669"/>
    <property type="project" value="InterPro"/>
</dbReference>
<evidence type="ECO:0000256" key="9">
    <source>
        <dbReference type="ARBA" id="ARBA00038962"/>
    </source>
</evidence>
<dbReference type="GO" id="GO:0070403">
    <property type="term" value="F:NAD+ binding"/>
    <property type="evidence" value="ECO:0007669"/>
    <property type="project" value="InterPro"/>
</dbReference>
<evidence type="ECO:0000259" key="13">
    <source>
        <dbReference type="Pfam" id="PF00725"/>
    </source>
</evidence>
<keyword evidence="8 12" id="KW-0520">NAD</keyword>
<dbReference type="EC" id="1.1.1.45" evidence="9"/>
<dbReference type="RefSeq" id="WP_353710893.1">
    <property type="nucleotide sequence ID" value="NZ_CP159279.1"/>
</dbReference>
<organism evidence="15">
    <name type="scientific">Arthrobacter sp. K5</name>
    <dbReference type="NCBI Taxonomy" id="2839623"/>
    <lineage>
        <taxon>Bacteria</taxon>
        <taxon>Bacillati</taxon>
        <taxon>Actinomycetota</taxon>
        <taxon>Actinomycetes</taxon>
        <taxon>Micrococcales</taxon>
        <taxon>Micrococcaceae</taxon>
        <taxon>Arthrobacter</taxon>
    </lineage>
</organism>
<comment type="subcellular location">
    <subcellularLocation>
        <location evidence="1">Cytoplasm</location>
    </subcellularLocation>
</comment>
<dbReference type="SUPFAM" id="SSF51735">
    <property type="entry name" value="NAD(P)-binding Rossmann-fold domains"/>
    <property type="match status" value="1"/>
</dbReference>
<reference evidence="15" key="1">
    <citation type="submission" date="2024-06" db="EMBL/GenBank/DDBJ databases">
        <title>Biodegradation of dimethachlon by Arthrobacter sp. K5: mechanistic insights and ecological implications.</title>
        <authorList>
            <person name="Hu S."/>
            <person name="Lu P."/>
        </authorList>
    </citation>
    <scope>NUCLEOTIDE SEQUENCE</scope>
    <source>
        <strain evidence="15">K5</strain>
    </source>
</reference>
<evidence type="ECO:0000259" key="14">
    <source>
        <dbReference type="Pfam" id="PF02737"/>
    </source>
</evidence>
<evidence type="ECO:0000256" key="1">
    <source>
        <dbReference type="ARBA" id="ARBA00004496"/>
    </source>
</evidence>
<feature type="site" description="Important for catalytic activity" evidence="11">
    <location>
        <position position="145"/>
    </location>
</feature>
<dbReference type="InterPro" id="IPR008927">
    <property type="entry name" value="6-PGluconate_DH-like_C_sf"/>
</dbReference>
<dbReference type="AlphaFoldDB" id="A0AAU8EL30"/>
<dbReference type="Gene3D" id="3.40.50.720">
    <property type="entry name" value="NAD(P)-binding Rossmann-like Domain"/>
    <property type="match status" value="1"/>
</dbReference>
<evidence type="ECO:0000256" key="11">
    <source>
        <dbReference type="PIRSR" id="PIRSR000105-1"/>
    </source>
</evidence>
<dbReference type="Pfam" id="PF02737">
    <property type="entry name" value="3HCDH_N"/>
    <property type="match status" value="1"/>
</dbReference>
<feature type="binding site" evidence="12">
    <location>
        <position position="148"/>
    </location>
    <ligand>
        <name>NAD(+)</name>
        <dbReference type="ChEBI" id="CHEBI:57540"/>
    </ligand>
</feature>
<dbReference type="GO" id="GO:0050104">
    <property type="term" value="F:L-gulonate 3-dehydrogenase activity"/>
    <property type="evidence" value="ECO:0007669"/>
    <property type="project" value="UniProtKB-EC"/>
</dbReference>
<dbReference type="Gene3D" id="1.10.1040.10">
    <property type="entry name" value="N-(1-d-carboxylethyl)-l-norvaline Dehydrogenase, domain 2"/>
    <property type="match status" value="1"/>
</dbReference>
<proteinExistence type="inferred from homology"/>
<dbReference type="PANTHER" id="PTHR48075">
    <property type="entry name" value="3-HYDROXYACYL-COA DEHYDROGENASE FAMILY PROTEIN"/>
    <property type="match status" value="1"/>
</dbReference>
<comment type="pathway">
    <text evidence="2">Lipid metabolism; butanoate metabolism.</text>
</comment>
<feature type="binding site" evidence="12">
    <location>
        <begin position="14"/>
        <end position="19"/>
    </location>
    <ligand>
        <name>NAD(+)</name>
        <dbReference type="ChEBI" id="CHEBI:57540"/>
    </ligand>
</feature>
<evidence type="ECO:0000256" key="10">
    <source>
        <dbReference type="ARBA" id="ARBA00042709"/>
    </source>
</evidence>
<dbReference type="InterPro" id="IPR022694">
    <property type="entry name" value="3-OHacyl-CoA_DH"/>
</dbReference>
<feature type="domain" description="3-hydroxyacyl-CoA dehydrogenase C-terminal" evidence="13">
    <location>
        <begin position="191"/>
        <end position="288"/>
    </location>
</feature>
<dbReference type="EMBL" id="CP159279">
    <property type="protein sequence ID" value="XCH10250.1"/>
    <property type="molecule type" value="Genomic_DNA"/>
</dbReference>
<feature type="binding site" evidence="12">
    <location>
        <position position="281"/>
    </location>
    <ligand>
        <name>NAD(+)</name>
        <dbReference type="ChEBI" id="CHEBI:57540"/>
    </ligand>
</feature>
<dbReference type="InterPro" id="IPR006176">
    <property type="entry name" value="3-OHacyl-CoA_DH_NAD-bd"/>
</dbReference>
<evidence type="ECO:0000256" key="4">
    <source>
        <dbReference type="ARBA" id="ARBA00011738"/>
    </source>
</evidence>
<dbReference type="InterPro" id="IPR006180">
    <property type="entry name" value="3-OHacyl-CoA_DH_CS"/>
</dbReference>
<keyword evidence="5" id="KW-0963">Cytoplasm</keyword>
<dbReference type="Pfam" id="PF00725">
    <property type="entry name" value="3HCDH"/>
    <property type="match status" value="1"/>
</dbReference>
<dbReference type="InterPro" id="IPR036291">
    <property type="entry name" value="NAD(P)-bd_dom_sf"/>
</dbReference>
<comment type="similarity">
    <text evidence="3">Belongs to the 3-hydroxyacyl-CoA dehydrogenase family.</text>
</comment>
<dbReference type="GO" id="GO:0005737">
    <property type="term" value="C:cytoplasm"/>
    <property type="evidence" value="ECO:0007669"/>
    <property type="project" value="UniProtKB-SubCell"/>
</dbReference>
<feature type="binding site" evidence="12">
    <location>
        <position position="37"/>
    </location>
    <ligand>
        <name>NAD(+)</name>
        <dbReference type="ChEBI" id="CHEBI:57540"/>
    </ligand>
</feature>
<feature type="binding site" evidence="12">
    <location>
        <position position="102"/>
    </location>
    <ligand>
        <name>NAD(+)</name>
        <dbReference type="ChEBI" id="CHEBI:57540"/>
    </ligand>
</feature>
<evidence type="ECO:0000256" key="6">
    <source>
        <dbReference type="ARBA" id="ARBA00022553"/>
    </source>
</evidence>
<feature type="binding site" evidence="12">
    <location>
        <position position="124"/>
    </location>
    <ligand>
        <name>NAD(+)</name>
        <dbReference type="ChEBI" id="CHEBI:57540"/>
    </ligand>
</feature>
<keyword evidence="7" id="KW-0560">Oxidoreductase</keyword>
<sequence>MEITQTIAATAVVGVGYMGGGIAQVLALHGYKVALGDVDGEIAERARVRLVDQARDFEARGLLAAGAAETIAANLAAAGSIEDAVSTADYVAEAVPEDPVIKADILRRISSAAPAGAVIASNTSAIPIGELAASVTGPGRFLGVHWMNPAPFIPGIELIPGPQTSPQVMNLAEELILALGKTPARVADTPGFVANRLQFALYKEAARIVEEGVAAPSQIDAVVSNTFGFRLALFGPFAIGDMAGLDVYESSYRTLEKAYGERFTPPTALTATVEEGNLGLKTGRGFLDIDPAGRESLVAYRDTAYARLSQLRAELGQAPGL</sequence>
<dbReference type="PIRSF" id="PIRSF000105">
    <property type="entry name" value="HCDH"/>
    <property type="match status" value="1"/>
</dbReference>
<dbReference type="InterPro" id="IPR006108">
    <property type="entry name" value="3HC_DH_C"/>
</dbReference>
<evidence type="ECO:0000256" key="12">
    <source>
        <dbReference type="PIRSR" id="PIRSR000105-2"/>
    </source>
</evidence>